<keyword evidence="4 5" id="KW-0720">Serine protease</keyword>
<dbReference type="Gene3D" id="2.30.42.10">
    <property type="match status" value="1"/>
</dbReference>
<keyword evidence="2 5" id="KW-0645">Protease</keyword>
<dbReference type="InterPro" id="IPR036034">
    <property type="entry name" value="PDZ_sf"/>
</dbReference>
<dbReference type="RefSeq" id="WP_379961554.1">
    <property type="nucleotide sequence ID" value="NZ_JAUYVI010000010.1"/>
</dbReference>
<sequence>MFRTSLLATAALIGGVAIGAFALRPDLVSAQSVTAEKSDGDTNTYEQLNLFGEVFERIRSSYVEPVKDDALVESAINGMLSGLDPHSSYMNAKDYGDMQIQTKGEFGGLGIEVTMQDGLIKVVSPMDDTPAAKAGMQPNDLISHIDGDPVLGLSLNQAVDKMRGEIGSSITLTVIRGNQDPFDVTMKRAVITLKSVRWEMEPNNIGYVRITSFSEQTDSGLKSAIAAIKTASKGNLTGLVLDLRNNPGGLLDQAIAVSDDFLDKGEIVSTRGRNPDDGQRWNAEGGDLLEGKPVIVLINGGSASASEIVSGALQDHHRAILMGTRSFGKGSVQSIIPIPNHGAIRLTTARYYTPSGRSIQAKGIDPDIVVEPAKIETQDDNGKHEADLRGALANPDDAQKKAPEINNQPANPQPGGENQDGAQPESKKDAPPANTQPGTNIDQSQQKPHVGSEKIAITDPEKDYQLARALDLLQGLALVKTGEASAN</sequence>
<dbReference type="PANTHER" id="PTHR32060">
    <property type="entry name" value="TAIL-SPECIFIC PROTEASE"/>
    <property type="match status" value="1"/>
</dbReference>
<evidence type="ECO:0000256" key="2">
    <source>
        <dbReference type="ARBA" id="ARBA00022670"/>
    </source>
</evidence>
<evidence type="ECO:0000256" key="6">
    <source>
        <dbReference type="SAM" id="MobiDB-lite"/>
    </source>
</evidence>
<evidence type="ECO:0000313" key="8">
    <source>
        <dbReference type="EMBL" id="MDQ7251307.1"/>
    </source>
</evidence>
<feature type="region of interest" description="Disordered" evidence="6">
    <location>
        <begin position="398"/>
        <end position="457"/>
    </location>
</feature>
<dbReference type="SUPFAM" id="SSF52096">
    <property type="entry name" value="ClpP/crotonase"/>
    <property type="match status" value="1"/>
</dbReference>
<evidence type="ECO:0000259" key="7">
    <source>
        <dbReference type="PROSITE" id="PS50106"/>
    </source>
</evidence>
<dbReference type="NCBIfam" id="TIGR00225">
    <property type="entry name" value="prc"/>
    <property type="match status" value="1"/>
</dbReference>
<dbReference type="EMBL" id="JAUYVI010000010">
    <property type="protein sequence ID" value="MDQ7251307.1"/>
    <property type="molecule type" value="Genomic_DNA"/>
</dbReference>
<keyword evidence="9" id="KW-1185">Reference proteome</keyword>
<evidence type="ECO:0000256" key="5">
    <source>
        <dbReference type="RuleBase" id="RU004404"/>
    </source>
</evidence>
<comment type="similarity">
    <text evidence="1 5">Belongs to the peptidase S41A family.</text>
</comment>
<dbReference type="InterPro" id="IPR004447">
    <property type="entry name" value="Peptidase_S41A"/>
</dbReference>
<comment type="caution">
    <text evidence="8">The sequence shown here is derived from an EMBL/GenBank/DDBJ whole genome shotgun (WGS) entry which is preliminary data.</text>
</comment>
<evidence type="ECO:0000256" key="4">
    <source>
        <dbReference type="ARBA" id="ARBA00022825"/>
    </source>
</evidence>
<gene>
    <name evidence="8" type="ORF">Q8A70_26720</name>
</gene>
<feature type="compositionally biased region" description="Polar residues" evidence="6">
    <location>
        <begin position="433"/>
        <end position="447"/>
    </location>
</feature>
<reference evidence="9" key="1">
    <citation type="submission" date="2023-08" db="EMBL/GenBank/DDBJ databases">
        <title>Rhodospirillaceae gen. nov., a novel taxon isolated from the Yangtze River Yuezi River estuary sludge.</title>
        <authorList>
            <person name="Ruan L."/>
        </authorList>
    </citation>
    <scope>NUCLEOTIDE SEQUENCE [LARGE SCALE GENOMIC DNA]</scope>
    <source>
        <strain evidence="9">R-7</strain>
    </source>
</reference>
<proteinExistence type="inferred from homology"/>
<dbReference type="Pfam" id="PF03572">
    <property type="entry name" value="Peptidase_S41"/>
    <property type="match status" value="1"/>
</dbReference>
<dbReference type="InterPro" id="IPR001478">
    <property type="entry name" value="PDZ"/>
</dbReference>
<organism evidence="8 9">
    <name type="scientific">Dongia sedimenti</name>
    <dbReference type="NCBI Taxonomy" id="3064282"/>
    <lineage>
        <taxon>Bacteria</taxon>
        <taxon>Pseudomonadati</taxon>
        <taxon>Pseudomonadota</taxon>
        <taxon>Alphaproteobacteria</taxon>
        <taxon>Rhodospirillales</taxon>
        <taxon>Dongiaceae</taxon>
        <taxon>Dongia</taxon>
    </lineage>
</organism>
<dbReference type="Proteomes" id="UP001230156">
    <property type="component" value="Unassembled WGS sequence"/>
</dbReference>
<evidence type="ECO:0000256" key="1">
    <source>
        <dbReference type="ARBA" id="ARBA00009179"/>
    </source>
</evidence>
<dbReference type="InterPro" id="IPR005151">
    <property type="entry name" value="Tail-specific_protease"/>
</dbReference>
<evidence type="ECO:0000313" key="9">
    <source>
        <dbReference type="Proteomes" id="UP001230156"/>
    </source>
</evidence>
<dbReference type="Gene3D" id="3.90.226.10">
    <property type="entry name" value="2-enoyl-CoA Hydratase, Chain A, domain 1"/>
    <property type="match status" value="1"/>
</dbReference>
<dbReference type="SMART" id="SM00228">
    <property type="entry name" value="PDZ"/>
    <property type="match status" value="1"/>
</dbReference>
<dbReference type="PROSITE" id="PS50106">
    <property type="entry name" value="PDZ"/>
    <property type="match status" value="1"/>
</dbReference>
<keyword evidence="3 5" id="KW-0378">Hydrolase</keyword>
<dbReference type="CDD" id="cd07560">
    <property type="entry name" value="Peptidase_S41_CPP"/>
    <property type="match status" value="1"/>
</dbReference>
<protein>
    <submittedName>
        <fullName evidence="8">S41 family peptidase</fullName>
    </submittedName>
</protein>
<dbReference type="PANTHER" id="PTHR32060:SF30">
    <property type="entry name" value="CARBOXY-TERMINAL PROCESSING PROTEASE CTPA"/>
    <property type="match status" value="1"/>
</dbReference>
<feature type="domain" description="PDZ" evidence="7">
    <location>
        <begin position="97"/>
        <end position="163"/>
    </location>
</feature>
<dbReference type="InterPro" id="IPR029045">
    <property type="entry name" value="ClpP/crotonase-like_dom_sf"/>
</dbReference>
<dbReference type="Gene3D" id="3.30.750.44">
    <property type="match status" value="1"/>
</dbReference>
<dbReference type="InterPro" id="IPR041489">
    <property type="entry name" value="PDZ_6"/>
</dbReference>
<dbReference type="Pfam" id="PF17820">
    <property type="entry name" value="PDZ_6"/>
    <property type="match status" value="1"/>
</dbReference>
<name>A0ABU0YVR9_9PROT</name>
<accession>A0ABU0YVR9</accession>
<dbReference type="InterPro" id="IPR055210">
    <property type="entry name" value="CtpA/B_N"/>
</dbReference>
<evidence type="ECO:0000256" key="3">
    <source>
        <dbReference type="ARBA" id="ARBA00022801"/>
    </source>
</evidence>
<dbReference type="CDD" id="cd06782">
    <property type="entry name" value="cpPDZ_CPP-like"/>
    <property type="match status" value="1"/>
</dbReference>
<dbReference type="SUPFAM" id="SSF50156">
    <property type="entry name" value="PDZ domain-like"/>
    <property type="match status" value="1"/>
</dbReference>
<dbReference type="SMART" id="SM00245">
    <property type="entry name" value="TSPc"/>
    <property type="match status" value="1"/>
</dbReference>
<dbReference type="Pfam" id="PF22694">
    <property type="entry name" value="CtpB_N-like"/>
    <property type="match status" value="1"/>
</dbReference>